<dbReference type="EMBL" id="FOBF01000015">
    <property type="protein sequence ID" value="SEM64062.1"/>
    <property type="molecule type" value="Genomic_DNA"/>
</dbReference>
<dbReference type="Proteomes" id="UP000198953">
    <property type="component" value="Unassembled WGS sequence"/>
</dbReference>
<keyword evidence="1" id="KW-1133">Transmembrane helix</keyword>
<keyword evidence="1" id="KW-0812">Transmembrane</keyword>
<evidence type="ECO:0000313" key="2">
    <source>
        <dbReference type="EMBL" id="SEM64062.1"/>
    </source>
</evidence>
<keyword evidence="1" id="KW-0472">Membrane</keyword>
<feature type="transmembrane region" description="Helical" evidence="1">
    <location>
        <begin position="45"/>
        <end position="67"/>
    </location>
</feature>
<protein>
    <submittedName>
        <fullName evidence="2">Uncharacterized protein</fullName>
    </submittedName>
</protein>
<gene>
    <name evidence="2" type="ORF">SAMN05660976_05710</name>
</gene>
<keyword evidence="3" id="KW-1185">Reference proteome</keyword>
<dbReference type="AlphaFoldDB" id="A0A1H7ZZG1"/>
<evidence type="ECO:0000256" key="1">
    <source>
        <dbReference type="SAM" id="Phobius"/>
    </source>
</evidence>
<name>A0A1H7ZZG1_9ACTN</name>
<accession>A0A1H7ZZG1</accession>
<dbReference type="RefSeq" id="WP_091103766.1">
    <property type="nucleotide sequence ID" value="NZ_FOBF01000015.1"/>
</dbReference>
<reference evidence="2 3" key="1">
    <citation type="submission" date="2016-10" db="EMBL/GenBank/DDBJ databases">
        <authorList>
            <person name="de Groot N.N."/>
        </authorList>
    </citation>
    <scope>NUCLEOTIDE SEQUENCE [LARGE SCALE GENOMIC DNA]</scope>
    <source>
        <strain evidence="2 3">DSM 43357</strain>
    </source>
</reference>
<evidence type="ECO:0000313" key="3">
    <source>
        <dbReference type="Proteomes" id="UP000198953"/>
    </source>
</evidence>
<sequence>MKLSDDRMAWFVSWFVSWFLVAAPVLIGLNILTHEWRDSLPTAQQSVVLILIAAASWLAGYGVNVLLRSTRRRDRSQ</sequence>
<proteinExistence type="predicted"/>
<feature type="transmembrane region" description="Helical" evidence="1">
    <location>
        <begin position="12"/>
        <end position="33"/>
    </location>
</feature>
<organism evidence="2 3">
    <name type="scientific">Nonomuraea pusilla</name>
    <dbReference type="NCBI Taxonomy" id="46177"/>
    <lineage>
        <taxon>Bacteria</taxon>
        <taxon>Bacillati</taxon>
        <taxon>Actinomycetota</taxon>
        <taxon>Actinomycetes</taxon>
        <taxon>Streptosporangiales</taxon>
        <taxon>Streptosporangiaceae</taxon>
        <taxon>Nonomuraea</taxon>
    </lineage>
</organism>